<dbReference type="CDD" id="cd01094">
    <property type="entry name" value="Alkanesulfonate_monoxygenase"/>
    <property type="match status" value="1"/>
</dbReference>
<protein>
    <submittedName>
        <fullName evidence="6">Alkanesulfonate monooxygenase</fullName>
    </submittedName>
</protein>
<dbReference type="Gene3D" id="3.20.20.30">
    <property type="entry name" value="Luciferase-like domain"/>
    <property type="match status" value="1"/>
</dbReference>
<dbReference type="EMBL" id="PEBJ01000001">
    <property type="protein sequence ID" value="PJM78195.1"/>
    <property type="molecule type" value="Genomic_DNA"/>
</dbReference>
<evidence type="ECO:0000259" key="5">
    <source>
        <dbReference type="Pfam" id="PF00296"/>
    </source>
</evidence>
<keyword evidence="1" id="KW-0285">Flavoprotein</keyword>
<dbReference type="GO" id="GO:0008726">
    <property type="term" value="F:alkanesulfonate monooxygenase activity"/>
    <property type="evidence" value="ECO:0007669"/>
    <property type="project" value="TreeGrafter"/>
</dbReference>
<sequence>MSFGYWTPVFGGWLRNVEDEHTPADFEHLKTIAQYAEQHGFDLTLVPELNLNDIKGDSEPSLDAWTVSAGLAATTERLTILAALRPVYKLPTIVAKEAVTLANISHGRFAINIVSGWWQEEARQYGGTFPEHDDRYARTLEFVKVLKGLWSGPSPFTFHGDYYDYENTWAEPKPEPRIPLYSGGESEIGRNTIAQFADVYVTHGGTVEELRDKIADLNQRRRDKGRGDFEGFGMAGYIIVRDTEEEAQQELDRITSVKPGSKAYDNFQQFVSNSHLNVDIDLRDYSVSNRGLRPGFVGTPEYVADRIIAYERAGVNLLLLQFSPQLEEMQRFSEQVIPLVRQKEAELGLQ</sequence>
<dbReference type="Pfam" id="PF00296">
    <property type="entry name" value="Bac_luciferase"/>
    <property type="match status" value="1"/>
</dbReference>
<dbReference type="InterPro" id="IPR011251">
    <property type="entry name" value="Luciferase-like_dom"/>
</dbReference>
<evidence type="ECO:0000256" key="1">
    <source>
        <dbReference type="ARBA" id="ARBA00022630"/>
    </source>
</evidence>
<reference evidence="7" key="1">
    <citation type="submission" date="2017-10" db="EMBL/GenBank/DDBJ databases">
        <title>Draft genome sequences of strains TRE 1, TRE 9, TRE H and TRI 7, isolated from tamarins, belonging to four potential novel Bifidobacterium species.</title>
        <authorList>
            <person name="Mattarelli P."/>
            <person name="Modesto M."/>
            <person name="Puglisi E."/>
            <person name="Morelli L."/>
            <person name="Bonetti A."/>
            <person name="Spezio C."/>
            <person name="Sandri C."/>
        </authorList>
    </citation>
    <scope>NUCLEOTIDE SEQUENCE [LARGE SCALE GENOMIC DNA]</scope>
    <source>
        <strain evidence="7">TREH</strain>
    </source>
</reference>
<keyword evidence="2" id="KW-0288">FMN</keyword>
<dbReference type="InterPro" id="IPR050172">
    <property type="entry name" value="SsuD_RutA_monooxygenase"/>
</dbReference>
<comment type="caution">
    <text evidence="6">The sequence shown here is derived from an EMBL/GenBank/DDBJ whole genome shotgun (WGS) entry which is preliminary data.</text>
</comment>
<dbReference type="GO" id="GO:0046306">
    <property type="term" value="P:alkanesulfonate catabolic process"/>
    <property type="evidence" value="ECO:0007669"/>
    <property type="project" value="TreeGrafter"/>
</dbReference>
<dbReference type="PANTHER" id="PTHR42847:SF4">
    <property type="entry name" value="ALKANESULFONATE MONOOXYGENASE-RELATED"/>
    <property type="match status" value="1"/>
</dbReference>
<gene>
    <name evidence="6" type="ORF">CSQ86_03075</name>
</gene>
<feature type="domain" description="Luciferase-like" evidence="5">
    <location>
        <begin position="17"/>
        <end position="316"/>
    </location>
</feature>
<keyword evidence="3" id="KW-0560">Oxidoreductase</keyword>
<accession>A0A2M9HN16</accession>
<organism evidence="6 7">
    <name type="scientific">Bifidobacterium felsineum</name>
    <dbReference type="NCBI Taxonomy" id="2045440"/>
    <lineage>
        <taxon>Bacteria</taxon>
        <taxon>Bacillati</taxon>
        <taxon>Actinomycetota</taxon>
        <taxon>Actinomycetes</taxon>
        <taxon>Bifidobacteriales</taxon>
        <taxon>Bifidobacteriaceae</taxon>
        <taxon>Bifidobacterium</taxon>
    </lineage>
</organism>
<evidence type="ECO:0000313" key="6">
    <source>
        <dbReference type="EMBL" id="PJM78195.1"/>
    </source>
</evidence>
<keyword evidence="7" id="KW-1185">Reference proteome</keyword>
<name>A0A2M9HN16_9BIFI</name>
<evidence type="ECO:0000256" key="3">
    <source>
        <dbReference type="ARBA" id="ARBA00023002"/>
    </source>
</evidence>
<dbReference type="SUPFAM" id="SSF51679">
    <property type="entry name" value="Bacterial luciferase-like"/>
    <property type="match status" value="1"/>
</dbReference>
<dbReference type="OrthoDB" id="9814695at2"/>
<evidence type="ECO:0000256" key="2">
    <source>
        <dbReference type="ARBA" id="ARBA00022643"/>
    </source>
</evidence>
<dbReference type="AlphaFoldDB" id="A0A2M9HN16"/>
<evidence type="ECO:0000256" key="4">
    <source>
        <dbReference type="ARBA" id="ARBA00023033"/>
    </source>
</evidence>
<dbReference type="Proteomes" id="UP000229239">
    <property type="component" value="Unassembled WGS sequence"/>
</dbReference>
<evidence type="ECO:0000313" key="7">
    <source>
        <dbReference type="Proteomes" id="UP000229239"/>
    </source>
</evidence>
<proteinExistence type="predicted"/>
<dbReference type="PANTHER" id="PTHR42847">
    <property type="entry name" value="ALKANESULFONATE MONOOXYGENASE"/>
    <property type="match status" value="1"/>
</dbReference>
<dbReference type="InterPro" id="IPR036661">
    <property type="entry name" value="Luciferase-like_sf"/>
</dbReference>
<keyword evidence="4 6" id="KW-0503">Monooxygenase</keyword>